<dbReference type="RefSeq" id="YP_010054586.1">
    <property type="nucleotide sequence ID" value="NC_054655.1"/>
</dbReference>
<dbReference type="KEGG" id="vg:64470503"/>
<sequence>MSTIPYRLYNGTVNTGGPYVYWSGPAGMRVRLTHLVCCNTDTSPITLRIVVAGSSPLVIVPDVEIPASGIFTLDTPIDLGVEADLAWSASDTGLHLYLSGVISDS</sequence>
<reference evidence="1 2" key="1">
    <citation type="submission" date="2019-06" db="EMBL/GenBank/DDBJ databases">
        <authorList>
            <person name="Lopez J."/>
            <person name="Ball K.N."/>
            <person name="Bhuiyan S."/>
            <person name="Nayek S."/>
            <person name="Sivoravong A."/>
            <person name="Hughes L.E."/>
            <person name="Garlena R.A."/>
            <person name="Russell D.A."/>
            <person name="Pope W.H."/>
            <person name="Jacobs-Sera D."/>
            <person name="Hatfull G.F."/>
        </authorList>
    </citation>
    <scope>NUCLEOTIDE SEQUENCE [LARGE SCALE GENOMIC DNA]</scope>
</reference>
<dbReference type="EMBL" id="MN062705">
    <property type="protein sequence ID" value="QDP44225.1"/>
    <property type="molecule type" value="Genomic_DNA"/>
</dbReference>
<keyword evidence="2" id="KW-1185">Reference proteome</keyword>
<name>A0A516KRF4_9CAUD</name>
<dbReference type="Proteomes" id="UP000317273">
    <property type="component" value="Segment"/>
</dbReference>
<evidence type="ECO:0000313" key="1">
    <source>
        <dbReference type="EMBL" id="QDP44225.1"/>
    </source>
</evidence>
<evidence type="ECO:0000313" key="2">
    <source>
        <dbReference type="Proteomes" id="UP000317273"/>
    </source>
</evidence>
<protein>
    <submittedName>
        <fullName evidence="1">Uncharacterized protein</fullName>
    </submittedName>
</protein>
<accession>A0A516KRF4</accession>
<gene>
    <name evidence="1" type="primary">22</name>
    <name evidence="1" type="ORF">SEA_CELIA_22</name>
</gene>
<dbReference type="GeneID" id="64470503"/>
<organism evidence="1 2">
    <name type="scientific">Streptomyces phage Celia</name>
    <dbReference type="NCBI Taxonomy" id="2590946"/>
    <lineage>
        <taxon>Viruses</taxon>
        <taxon>Duplodnaviria</taxon>
        <taxon>Heunggongvirae</taxon>
        <taxon>Uroviricota</taxon>
        <taxon>Caudoviricetes</taxon>
        <taxon>Arquatrovirinae</taxon>
        <taxon>Celiavirus</taxon>
        <taxon>Celiavirus celia</taxon>
    </lineage>
</organism>
<proteinExistence type="predicted"/>